<reference evidence="1 2" key="1">
    <citation type="submission" date="2017-11" db="EMBL/GenBank/DDBJ databases">
        <title>Genomic Encyclopedia of Archaeal and Bacterial Type Strains, Phase II (KMG-II): From Individual Species to Whole Genera.</title>
        <authorList>
            <person name="Goeker M."/>
        </authorList>
    </citation>
    <scope>NUCLEOTIDE SEQUENCE [LARGE SCALE GENOMIC DNA]</scope>
    <source>
        <strain evidence="1 2">DSM 22413</strain>
    </source>
</reference>
<name>A0A2M8W1J1_9MICO</name>
<dbReference type="RefSeq" id="WP_100351320.1">
    <property type="nucleotide sequence ID" value="NZ_PGTZ01000014.1"/>
</dbReference>
<keyword evidence="2" id="KW-1185">Reference proteome</keyword>
<accession>A0A2M8W1J1</accession>
<protein>
    <submittedName>
        <fullName evidence="1">Uncharacterized protein DUF2550</fullName>
    </submittedName>
</protein>
<dbReference type="EMBL" id="PGTZ01000014">
    <property type="protein sequence ID" value="PJI84780.1"/>
    <property type="molecule type" value="Genomic_DNA"/>
</dbReference>
<gene>
    <name evidence="1" type="ORF">CLV34_3238</name>
</gene>
<dbReference type="Pfam" id="PF10739">
    <property type="entry name" value="DUF2550"/>
    <property type="match status" value="1"/>
</dbReference>
<proteinExistence type="predicted"/>
<sequence>MPLVWVLLVLLVAALVVLGLGAFRLRSLAARTGTFECGYRTRTRHGAHVSLGFAQFRSERVDWWRCWSLVPRAKRTWRRDSLVVLGRVALDAGSRPDLYVVRCEHDGTAFELTMSAGAYAGLTSWLEAAPPTRFGVVV</sequence>
<organism evidence="1 2">
    <name type="scientific">Luteimicrobium subarcticum</name>
    <dbReference type="NCBI Taxonomy" id="620910"/>
    <lineage>
        <taxon>Bacteria</taxon>
        <taxon>Bacillati</taxon>
        <taxon>Actinomycetota</taxon>
        <taxon>Actinomycetes</taxon>
        <taxon>Micrococcales</taxon>
        <taxon>Luteimicrobium</taxon>
    </lineage>
</organism>
<dbReference type="InterPro" id="IPR019675">
    <property type="entry name" value="DUF2550"/>
</dbReference>
<dbReference type="OrthoDB" id="3267160at2"/>
<evidence type="ECO:0000313" key="2">
    <source>
        <dbReference type="Proteomes" id="UP000231586"/>
    </source>
</evidence>
<dbReference type="AlphaFoldDB" id="A0A2M8W1J1"/>
<comment type="caution">
    <text evidence="1">The sequence shown here is derived from an EMBL/GenBank/DDBJ whole genome shotgun (WGS) entry which is preliminary data.</text>
</comment>
<evidence type="ECO:0000313" key="1">
    <source>
        <dbReference type="EMBL" id="PJI84780.1"/>
    </source>
</evidence>
<dbReference type="Proteomes" id="UP000231586">
    <property type="component" value="Unassembled WGS sequence"/>
</dbReference>